<dbReference type="EMBL" id="MU826974">
    <property type="protein sequence ID" value="KAJ7369425.1"/>
    <property type="molecule type" value="Genomic_DNA"/>
</dbReference>
<feature type="region of interest" description="Disordered" evidence="1">
    <location>
        <begin position="1"/>
        <end position="36"/>
    </location>
</feature>
<sequence>MELKNSIEDAESDDESDISVSTVNTEDLSELEFSDDDEEVCEIGCSRDPAPVNVTPFTSRSGAVSGVAEDGTAKDFFPAIC</sequence>
<accession>A0A9W9YTX6</accession>
<organism evidence="2 3">
    <name type="scientific">Desmophyllum pertusum</name>
    <dbReference type="NCBI Taxonomy" id="174260"/>
    <lineage>
        <taxon>Eukaryota</taxon>
        <taxon>Metazoa</taxon>
        <taxon>Cnidaria</taxon>
        <taxon>Anthozoa</taxon>
        <taxon>Hexacorallia</taxon>
        <taxon>Scleractinia</taxon>
        <taxon>Caryophylliina</taxon>
        <taxon>Caryophylliidae</taxon>
        <taxon>Desmophyllum</taxon>
    </lineage>
</organism>
<evidence type="ECO:0000313" key="3">
    <source>
        <dbReference type="Proteomes" id="UP001163046"/>
    </source>
</evidence>
<keyword evidence="3" id="KW-1185">Reference proteome</keyword>
<name>A0A9W9YTX6_9CNID</name>
<evidence type="ECO:0000256" key="1">
    <source>
        <dbReference type="SAM" id="MobiDB-lite"/>
    </source>
</evidence>
<comment type="caution">
    <text evidence="2">The sequence shown here is derived from an EMBL/GenBank/DDBJ whole genome shotgun (WGS) entry which is preliminary data.</text>
</comment>
<gene>
    <name evidence="2" type="ORF">OS493_039064</name>
</gene>
<reference evidence="2" key="1">
    <citation type="submission" date="2023-01" db="EMBL/GenBank/DDBJ databases">
        <title>Genome assembly of the deep-sea coral Lophelia pertusa.</title>
        <authorList>
            <person name="Herrera S."/>
            <person name="Cordes E."/>
        </authorList>
    </citation>
    <scope>NUCLEOTIDE SEQUENCE</scope>
    <source>
        <strain evidence="2">USNM1676648</strain>
        <tissue evidence="2">Polyp</tissue>
    </source>
</reference>
<evidence type="ECO:0000313" key="2">
    <source>
        <dbReference type="EMBL" id="KAJ7369425.1"/>
    </source>
</evidence>
<feature type="compositionally biased region" description="Acidic residues" evidence="1">
    <location>
        <begin position="8"/>
        <end position="17"/>
    </location>
</feature>
<feature type="compositionally biased region" description="Acidic residues" evidence="1">
    <location>
        <begin position="27"/>
        <end position="36"/>
    </location>
</feature>
<dbReference type="Proteomes" id="UP001163046">
    <property type="component" value="Unassembled WGS sequence"/>
</dbReference>
<dbReference type="AlphaFoldDB" id="A0A9W9YTX6"/>
<protein>
    <submittedName>
        <fullName evidence="2">Uncharacterized protein</fullName>
    </submittedName>
</protein>
<proteinExistence type="predicted"/>